<accession>A0ABM8FS57</accession>
<evidence type="ECO:0000256" key="1">
    <source>
        <dbReference type="SAM" id="Phobius"/>
    </source>
</evidence>
<reference evidence="3" key="1">
    <citation type="journal article" date="2019" name="Int. J. Syst. Evol. Microbiol.">
        <title>The Global Catalogue of Microorganisms (GCM) 10K type strain sequencing project: providing services to taxonomists for standard genome sequencing and annotation.</title>
        <authorList>
            <consortium name="The Broad Institute Genomics Platform"/>
            <consortium name="The Broad Institute Genome Sequencing Center for Infectious Disease"/>
            <person name="Wu L."/>
            <person name="Ma J."/>
        </authorList>
    </citation>
    <scope>NUCLEOTIDE SEQUENCE [LARGE SCALE GENOMIC DNA]</scope>
    <source>
        <strain evidence="3">NBRC 106310</strain>
    </source>
</reference>
<keyword evidence="1" id="KW-0472">Membrane</keyword>
<organism evidence="2 3">
    <name type="scientific">Microbacterium suwonense</name>
    <dbReference type="NCBI Taxonomy" id="683047"/>
    <lineage>
        <taxon>Bacteria</taxon>
        <taxon>Bacillati</taxon>
        <taxon>Actinomycetota</taxon>
        <taxon>Actinomycetes</taxon>
        <taxon>Micrococcales</taxon>
        <taxon>Microbacteriaceae</taxon>
        <taxon>Microbacterium</taxon>
    </lineage>
</organism>
<dbReference type="EMBL" id="AP027728">
    <property type="protein sequence ID" value="BDZ38507.1"/>
    <property type="molecule type" value="Genomic_DNA"/>
</dbReference>
<name>A0ABM8FS57_9MICO</name>
<gene>
    <name evidence="2" type="ORF">GCM10025863_11210</name>
</gene>
<keyword evidence="1" id="KW-0812">Transmembrane</keyword>
<evidence type="ECO:0000313" key="2">
    <source>
        <dbReference type="EMBL" id="BDZ38507.1"/>
    </source>
</evidence>
<feature type="transmembrane region" description="Helical" evidence="1">
    <location>
        <begin position="86"/>
        <end position="110"/>
    </location>
</feature>
<evidence type="ECO:0000313" key="3">
    <source>
        <dbReference type="Proteomes" id="UP001321543"/>
    </source>
</evidence>
<keyword evidence="1" id="KW-1133">Transmembrane helix</keyword>
<proteinExistence type="predicted"/>
<dbReference type="Proteomes" id="UP001321543">
    <property type="component" value="Chromosome"/>
</dbReference>
<protein>
    <recommendedName>
        <fullName evidence="4">Bacitracin resistance protein</fullName>
    </recommendedName>
</protein>
<sequence>MNADVSTAGAVPTASGRLSRVLRAAVTGVGGLAYAFIIWTAVFYAIQITAGGMSGYGWFILLLPAIVAAVVFVVVLVLLRRRGVGAFALAMLAGLGLSAVFLLDTFSYVIRNLAALTGA</sequence>
<evidence type="ECO:0008006" key="4">
    <source>
        <dbReference type="Google" id="ProtNLM"/>
    </source>
</evidence>
<keyword evidence="3" id="KW-1185">Reference proteome</keyword>
<feature type="transmembrane region" description="Helical" evidence="1">
    <location>
        <begin position="21"/>
        <end position="46"/>
    </location>
</feature>
<feature type="transmembrane region" description="Helical" evidence="1">
    <location>
        <begin position="58"/>
        <end position="79"/>
    </location>
</feature>
<dbReference type="RefSeq" id="WP_286302350.1">
    <property type="nucleotide sequence ID" value="NZ_AP027728.1"/>
</dbReference>